<feature type="compositionally biased region" description="Low complexity" evidence="1">
    <location>
        <begin position="21"/>
        <end position="32"/>
    </location>
</feature>
<reference evidence="3 4" key="1">
    <citation type="journal article" date="2022" name="Allergy">
        <title>Genome assembly and annotation of Periplaneta americana reveal a comprehensive cockroach allergen profile.</title>
        <authorList>
            <person name="Wang L."/>
            <person name="Xiong Q."/>
            <person name="Saelim N."/>
            <person name="Wang L."/>
            <person name="Nong W."/>
            <person name="Wan A.T."/>
            <person name="Shi M."/>
            <person name="Liu X."/>
            <person name="Cao Q."/>
            <person name="Hui J.H.L."/>
            <person name="Sookrung N."/>
            <person name="Leung T.F."/>
            <person name="Tungtrongchitr A."/>
            <person name="Tsui S.K.W."/>
        </authorList>
    </citation>
    <scope>NUCLEOTIDE SEQUENCE [LARGE SCALE GENOMIC DNA]</scope>
    <source>
        <strain evidence="3">PWHHKU_190912</strain>
    </source>
</reference>
<accession>A0ABQ8S1N4</accession>
<dbReference type="PANTHER" id="PTHR23319:SF4">
    <property type="entry name" value="GRAM DOMAIN CONTAINING 1B, ISOFORM E"/>
    <property type="match status" value="1"/>
</dbReference>
<dbReference type="PANTHER" id="PTHR23319">
    <property type="entry name" value="GRAM DOMAIN CONTAINING 1B, ISOFORM E"/>
    <property type="match status" value="1"/>
</dbReference>
<dbReference type="Proteomes" id="UP001148838">
    <property type="component" value="Unassembled WGS sequence"/>
</dbReference>
<organism evidence="3 4">
    <name type="scientific">Periplaneta americana</name>
    <name type="common">American cockroach</name>
    <name type="synonym">Blatta americana</name>
    <dbReference type="NCBI Taxonomy" id="6978"/>
    <lineage>
        <taxon>Eukaryota</taxon>
        <taxon>Metazoa</taxon>
        <taxon>Ecdysozoa</taxon>
        <taxon>Arthropoda</taxon>
        <taxon>Hexapoda</taxon>
        <taxon>Insecta</taxon>
        <taxon>Pterygota</taxon>
        <taxon>Neoptera</taxon>
        <taxon>Polyneoptera</taxon>
        <taxon>Dictyoptera</taxon>
        <taxon>Blattodea</taxon>
        <taxon>Blattoidea</taxon>
        <taxon>Blattidae</taxon>
        <taxon>Blattinae</taxon>
        <taxon>Periplaneta</taxon>
    </lineage>
</organism>
<dbReference type="EMBL" id="JAJSOF020000038">
    <property type="protein sequence ID" value="KAJ4427716.1"/>
    <property type="molecule type" value="Genomic_DNA"/>
</dbReference>
<dbReference type="InterPro" id="IPR004182">
    <property type="entry name" value="GRAM"/>
</dbReference>
<evidence type="ECO:0000256" key="1">
    <source>
        <dbReference type="SAM" id="MobiDB-lite"/>
    </source>
</evidence>
<evidence type="ECO:0000259" key="2">
    <source>
        <dbReference type="Pfam" id="PF02893"/>
    </source>
</evidence>
<comment type="caution">
    <text evidence="3">The sequence shown here is derived from an EMBL/GenBank/DDBJ whole genome shotgun (WGS) entry which is preliminary data.</text>
</comment>
<name>A0ABQ8S1N4_PERAM</name>
<keyword evidence="4" id="KW-1185">Reference proteome</keyword>
<evidence type="ECO:0000313" key="4">
    <source>
        <dbReference type="Proteomes" id="UP001148838"/>
    </source>
</evidence>
<sequence length="285" mass="32524">MAGLCEGGNEPSGSLKAICKSPSPSASPQSSPRPSPRQHHKRDHSKGDISVGSFKDSSPLDKSDILEDSVSRSSDSSHIPEVTRSLSHEGSASKDRTKESSRGSDRTKKKSSWYNVLYPTYKSRSEDFKRIFKDVPPEERLIVGEHYHWKLRNTIRRLHTASIATLARFLELQERRRNSENMMRLQVPSSLVRPRRTCFCYVLFEALVSLRWKDVTAITKEKTALVIPNAILVCTEGEKLFFTSFGARDKTYLMLFRVWQNALMDQVILLFFATKQVPEVNYQCH</sequence>
<evidence type="ECO:0000313" key="3">
    <source>
        <dbReference type="EMBL" id="KAJ4427716.1"/>
    </source>
</evidence>
<proteinExistence type="predicted"/>
<feature type="region of interest" description="Disordered" evidence="1">
    <location>
        <begin position="1"/>
        <end position="107"/>
    </location>
</feature>
<dbReference type="InterPro" id="IPR051482">
    <property type="entry name" value="Cholesterol_transport"/>
</dbReference>
<dbReference type="Pfam" id="PF02893">
    <property type="entry name" value="GRAM"/>
    <property type="match status" value="1"/>
</dbReference>
<dbReference type="Gene3D" id="2.30.29.30">
    <property type="entry name" value="Pleckstrin-homology domain (PH domain)/Phosphotyrosine-binding domain (PTB)"/>
    <property type="match status" value="1"/>
</dbReference>
<feature type="domain" description="GRAM" evidence="2">
    <location>
        <begin position="208"/>
        <end position="262"/>
    </location>
</feature>
<protein>
    <recommendedName>
        <fullName evidence="2">GRAM domain-containing protein</fullName>
    </recommendedName>
</protein>
<feature type="compositionally biased region" description="Basic and acidic residues" evidence="1">
    <location>
        <begin position="91"/>
        <end position="106"/>
    </location>
</feature>
<dbReference type="InterPro" id="IPR011993">
    <property type="entry name" value="PH-like_dom_sf"/>
</dbReference>
<gene>
    <name evidence="3" type="ORF">ANN_25368</name>
</gene>